<feature type="domain" description="Flagellin N-terminal" evidence="5">
    <location>
        <begin position="3"/>
        <end position="139"/>
    </location>
</feature>
<dbReference type="Pfam" id="PF00669">
    <property type="entry name" value="Flagellin_N"/>
    <property type="match status" value="1"/>
</dbReference>
<keyword evidence="7" id="KW-0282">Flagellum</keyword>
<reference evidence="7" key="1">
    <citation type="submission" date="2020-09" db="EMBL/GenBank/DDBJ databases">
        <title>Genome seq and assembly of Limnohabitants sp.</title>
        <authorList>
            <person name="Chhetri G."/>
        </authorList>
    </citation>
    <scope>NUCLEOTIDE SEQUENCE</scope>
    <source>
        <strain evidence="7">JUR4</strain>
    </source>
</reference>
<dbReference type="PANTHER" id="PTHR42792">
    <property type="entry name" value="FLAGELLIN"/>
    <property type="match status" value="1"/>
</dbReference>
<dbReference type="EMBL" id="JACYFT010000001">
    <property type="protein sequence ID" value="MBD8048954.1"/>
    <property type="molecule type" value="Genomic_DNA"/>
</dbReference>
<evidence type="ECO:0000259" key="6">
    <source>
        <dbReference type="Pfam" id="PF00700"/>
    </source>
</evidence>
<sequence length="303" mass="33088">MKISTSMLFDRATERMSTIQNRLATTQAQMAETKQVLSPSDAPDQAAAIQRLHGEIDRQDSHIQALKVAMQRFSAEETALKSSSDILTRVKELGLQAGNDTLSPEDRKAVGVELKALRQQLVSLGNSRDDSGNYLFSGTRVKTPAFSEDTDGVVTYHGDQTQTQIPAGVERVVQFTRAGTDVFSRVVRQDGQSVGFFDALDHMIKAVDNSDTQGIQQGISDASQMSSNLDLALAHTGSDQKVVQSQLDVLNETTLRLKSSLSQVEDLDYASAVTKMNKEMMALQAAMGSFSKISSLSLFEYIK</sequence>
<gene>
    <name evidence="7" type="primary">flgL</name>
    <name evidence="7" type="ORF">IC609_00235</name>
</gene>
<keyword evidence="7" id="KW-0969">Cilium</keyword>
<dbReference type="Pfam" id="PF00700">
    <property type="entry name" value="Flagellin_C"/>
    <property type="match status" value="1"/>
</dbReference>
<dbReference type="NCBIfam" id="TIGR02550">
    <property type="entry name" value="flagell_flgL"/>
    <property type="match status" value="1"/>
</dbReference>
<comment type="similarity">
    <text evidence="3">Belongs to the bacterial flagellin family.</text>
</comment>
<organism evidence="7 8">
    <name type="scientific">Limnohabitans radicicola</name>
    <dbReference type="NCBI Taxonomy" id="2771427"/>
    <lineage>
        <taxon>Bacteria</taxon>
        <taxon>Pseudomonadati</taxon>
        <taxon>Pseudomonadota</taxon>
        <taxon>Betaproteobacteria</taxon>
        <taxon>Burkholderiales</taxon>
        <taxon>Comamonadaceae</taxon>
        <taxon>Limnohabitans</taxon>
    </lineage>
</organism>
<keyword evidence="4" id="KW-0975">Bacterial flagellum</keyword>
<dbReference type="InterPro" id="IPR013384">
    <property type="entry name" value="Flagell_FlgL"/>
</dbReference>
<comment type="caution">
    <text evidence="7">The sequence shown here is derived from an EMBL/GenBank/DDBJ whole genome shotgun (WGS) entry which is preliminary data.</text>
</comment>
<dbReference type="InterPro" id="IPR001492">
    <property type="entry name" value="Flagellin"/>
</dbReference>
<keyword evidence="8" id="KW-1185">Reference proteome</keyword>
<evidence type="ECO:0000256" key="3">
    <source>
        <dbReference type="ARBA" id="ARBA00005709"/>
    </source>
</evidence>
<dbReference type="SUPFAM" id="SSF64518">
    <property type="entry name" value="Phase 1 flagellin"/>
    <property type="match status" value="1"/>
</dbReference>
<dbReference type="RefSeq" id="WP_191817464.1">
    <property type="nucleotide sequence ID" value="NZ_JACYFT010000001.1"/>
</dbReference>
<evidence type="ECO:0000313" key="7">
    <source>
        <dbReference type="EMBL" id="MBD8048954.1"/>
    </source>
</evidence>
<accession>A0A927FCP7</accession>
<comment type="subcellular location">
    <subcellularLocation>
        <location evidence="1">Bacterial flagellum</location>
    </subcellularLocation>
    <subcellularLocation>
        <location evidence="2">Secreted</location>
    </subcellularLocation>
</comment>
<dbReference type="InterPro" id="IPR046358">
    <property type="entry name" value="Flagellin_C"/>
</dbReference>
<proteinExistence type="inferred from homology"/>
<evidence type="ECO:0000256" key="2">
    <source>
        <dbReference type="ARBA" id="ARBA00004613"/>
    </source>
</evidence>
<dbReference type="Proteomes" id="UP000647424">
    <property type="component" value="Unassembled WGS sequence"/>
</dbReference>
<protein>
    <submittedName>
        <fullName evidence="7">Flagellar hook-associated protein FlgL</fullName>
    </submittedName>
</protein>
<keyword evidence="7" id="KW-0966">Cell projection</keyword>
<feature type="domain" description="Flagellin C-terminal" evidence="6">
    <location>
        <begin position="227"/>
        <end position="301"/>
    </location>
</feature>
<evidence type="ECO:0000256" key="1">
    <source>
        <dbReference type="ARBA" id="ARBA00004365"/>
    </source>
</evidence>
<evidence type="ECO:0000259" key="5">
    <source>
        <dbReference type="Pfam" id="PF00669"/>
    </source>
</evidence>
<dbReference type="GO" id="GO:0009424">
    <property type="term" value="C:bacterial-type flagellum hook"/>
    <property type="evidence" value="ECO:0007669"/>
    <property type="project" value="InterPro"/>
</dbReference>
<evidence type="ECO:0000313" key="8">
    <source>
        <dbReference type="Proteomes" id="UP000647424"/>
    </source>
</evidence>
<dbReference type="Gene3D" id="1.20.1330.10">
    <property type="entry name" value="f41 fragment of flagellin, N-terminal domain"/>
    <property type="match status" value="1"/>
</dbReference>
<dbReference type="GO" id="GO:0005576">
    <property type="term" value="C:extracellular region"/>
    <property type="evidence" value="ECO:0007669"/>
    <property type="project" value="UniProtKB-SubCell"/>
</dbReference>
<dbReference type="InterPro" id="IPR001029">
    <property type="entry name" value="Flagellin_N"/>
</dbReference>
<dbReference type="GO" id="GO:0005198">
    <property type="term" value="F:structural molecule activity"/>
    <property type="evidence" value="ECO:0007669"/>
    <property type="project" value="InterPro"/>
</dbReference>
<name>A0A927FCP7_9BURK</name>
<evidence type="ECO:0000256" key="4">
    <source>
        <dbReference type="ARBA" id="ARBA00023143"/>
    </source>
</evidence>
<dbReference type="PANTHER" id="PTHR42792:SF1">
    <property type="entry name" value="FLAGELLAR HOOK-ASSOCIATED PROTEIN 3"/>
    <property type="match status" value="1"/>
</dbReference>
<dbReference type="AlphaFoldDB" id="A0A927FCP7"/>
<dbReference type="GO" id="GO:0071973">
    <property type="term" value="P:bacterial-type flagellum-dependent cell motility"/>
    <property type="evidence" value="ECO:0007669"/>
    <property type="project" value="InterPro"/>
</dbReference>